<feature type="transmembrane region" description="Helical" evidence="1">
    <location>
        <begin position="110"/>
        <end position="131"/>
    </location>
</feature>
<evidence type="ECO:0000313" key="2">
    <source>
        <dbReference type="EMBL" id="SCL45479.1"/>
    </source>
</evidence>
<dbReference type="EMBL" id="FMHZ01000002">
    <property type="protein sequence ID" value="SCL45479.1"/>
    <property type="molecule type" value="Genomic_DNA"/>
</dbReference>
<gene>
    <name evidence="2" type="ORF">GA0070606_0762</name>
</gene>
<proteinExistence type="predicted"/>
<evidence type="ECO:0000313" key="3">
    <source>
        <dbReference type="Proteomes" id="UP000199001"/>
    </source>
</evidence>
<keyword evidence="1" id="KW-0472">Membrane</keyword>
<feature type="transmembrane region" description="Helical" evidence="1">
    <location>
        <begin position="30"/>
        <end position="49"/>
    </location>
</feature>
<sequence>MDPDPTAEAERTLTELHRLRDRAARRAHGGAWLPAAAVAALLLASAALYEAPFAPLNAIDAEHPFWAGLPDQQRQPVLSYVYWFVGIPLLFAGSAGWYRWRARRLGVRVAWPAFVGTGLGVLALLAVIAAVPTRPAPDGLTVAAGPYWPGLLSPLLPLAATVLVLGWAERSRGLVAAGVWIVLLTGWLCTTYPLGTIPAWALGTDSLGGQLGLRPGHYLVLMALPLIAVSAARLASARRA</sequence>
<dbReference type="RefSeq" id="WP_091095114.1">
    <property type="nucleotide sequence ID" value="NZ_FMHZ01000002.1"/>
</dbReference>
<accession>A0A1C6TUX2</accession>
<feature type="transmembrane region" description="Helical" evidence="1">
    <location>
        <begin position="80"/>
        <end position="98"/>
    </location>
</feature>
<evidence type="ECO:0000256" key="1">
    <source>
        <dbReference type="SAM" id="Phobius"/>
    </source>
</evidence>
<dbReference type="STRING" id="47855.GA0070606_0762"/>
<keyword evidence="1" id="KW-0812">Transmembrane</keyword>
<name>A0A1C6TUX2_9ACTN</name>
<protein>
    <submittedName>
        <fullName evidence="2">Uncharacterized protein</fullName>
    </submittedName>
</protein>
<dbReference type="OrthoDB" id="3387921at2"/>
<dbReference type="Proteomes" id="UP000199001">
    <property type="component" value="Unassembled WGS sequence"/>
</dbReference>
<feature type="transmembrane region" description="Helical" evidence="1">
    <location>
        <begin position="215"/>
        <end position="235"/>
    </location>
</feature>
<reference evidence="3" key="1">
    <citation type="submission" date="2016-06" db="EMBL/GenBank/DDBJ databases">
        <authorList>
            <person name="Varghese N."/>
            <person name="Submissions Spin"/>
        </authorList>
    </citation>
    <scope>NUCLEOTIDE SEQUENCE [LARGE SCALE GENOMIC DNA]</scope>
    <source>
        <strain evidence="3">DSM 43903</strain>
    </source>
</reference>
<feature type="transmembrane region" description="Helical" evidence="1">
    <location>
        <begin position="151"/>
        <end position="168"/>
    </location>
</feature>
<feature type="transmembrane region" description="Helical" evidence="1">
    <location>
        <begin position="175"/>
        <end position="195"/>
    </location>
</feature>
<keyword evidence="1" id="KW-1133">Transmembrane helix</keyword>
<dbReference type="AlphaFoldDB" id="A0A1C6TUX2"/>
<organism evidence="2 3">
    <name type="scientific">Micromonospora citrea</name>
    <dbReference type="NCBI Taxonomy" id="47855"/>
    <lineage>
        <taxon>Bacteria</taxon>
        <taxon>Bacillati</taxon>
        <taxon>Actinomycetota</taxon>
        <taxon>Actinomycetes</taxon>
        <taxon>Micromonosporales</taxon>
        <taxon>Micromonosporaceae</taxon>
        <taxon>Micromonospora</taxon>
    </lineage>
</organism>
<keyword evidence="3" id="KW-1185">Reference proteome</keyword>